<evidence type="ECO:0000313" key="1">
    <source>
        <dbReference type="EMBL" id="GEN32145.1"/>
    </source>
</evidence>
<dbReference type="Proteomes" id="UP000321491">
    <property type="component" value="Unassembled WGS sequence"/>
</dbReference>
<accession>A0A511UZR2</accession>
<organism evidence="1 2">
    <name type="scientific">Cerasibacillus quisquiliarum</name>
    <dbReference type="NCBI Taxonomy" id="227865"/>
    <lineage>
        <taxon>Bacteria</taxon>
        <taxon>Bacillati</taxon>
        <taxon>Bacillota</taxon>
        <taxon>Bacilli</taxon>
        <taxon>Bacillales</taxon>
        <taxon>Bacillaceae</taxon>
        <taxon>Cerasibacillus</taxon>
    </lineage>
</organism>
<sequence>MDKLIMKKILDYHSDLNFVDGQISRDGTLLLLETDMQEVDFFERPVPRHDWMVRMINKEGLTSIKLKHVPLIPTEVDLFTDGTLLIVQGRCQKEGNKIERNARRYNPNGQLIDAFTLGDGIAQVQIDEIDTIWVSYFDEGIFGNFGWDDPMGKDGFVAYSISGEKVWSVTEHSMIDCDAFHLINSNECYFYYYDLDYRLVHIKENKTFNFSIQGQHELSQFTIDKKGLIGTGDNQTLMYFQLKGRTFKLKGKIKLVDEKGKQLKGRVFVRGSYVYVYANDCIYFKKL</sequence>
<dbReference type="EMBL" id="BJXW01000030">
    <property type="protein sequence ID" value="GEN32145.1"/>
    <property type="molecule type" value="Genomic_DNA"/>
</dbReference>
<gene>
    <name evidence="1" type="ORF">CQU01_23830</name>
</gene>
<name>A0A511UZR2_9BACI</name>
<protein>
    <submittedName>
        <fullName evidence="1">Uncharacterized protein</fullName>
    </submittedName>
</protein>
<reference evidence="1 2" key="1">
    <citation type="submission" date="2019-07" db="EMBL/GenBank/DDBJ databases">
        <title>Whole genome shotgun sequence of Cerasibacillus quisquiliarum NBRC 102429.</title>
        <authorList>
            <person name="Hosoyama A."/>
            <person name="Uohara A."/>
            <person name="Ohji S."/>
            <person name="Ichikawa N."/>
        </authorList>
    </citation>
    <scope>NUCLEOTIDE SEQUENCE [LARGE SCALE GENOMIC DNA]</scope>
    <source>
        <strain evidence="1 2">NBRC 102429</strain>
    </source>
</reference>
<dbReference type="AlphaFoldDB" id="A0A511UZR2"/>
<keyword evidence="2" id="KW-1185">Reference proteome</keyword>
<comment type="caution">
    <text evidence="1">The sequence shown here is derived from an EMBL/GenBank/DDBJ whole genome shotgun (WGS) entry which is preliminary data.</text>
</comment>
<dbReference type="RefSeq" id="WP_246118111.1">
    <property type="nucleotide sequence ID" value="NZ_BJXW01000030.1"/>
</dbReference>
<evidence type="ECO:0000313" key="2">
    <source>
        <dbReference type="Proteomes" id="UP000321491"/>
    </source>
</evidence>
<proteinExistence type="predicted"/>